<proteinExistence type="predicted"/>
<dbReference type="EMBL" id="JAINUF010000003">
    <property type="protein sequence ID" value="KAJ8370514.1"/>
    <property type="molecule type" value="Genomic_DNA"/>
</dbReference>
<sequence length="70" mass="7848">MAVALRLELRKQGRTSLKGVLLQGRPGHCLQGLSNKLKCQGPSGECSDKVQMRPRCDPLHDYCPERDCRL</sequence>
<keyword evidence="2" id="KW-1185">Reference proteome</keyword>
<name>A0A9Q1G022_SYNKA</name>
<dbReference type="OrthoDB" id="10569491at2759"/>
<protein>
    <submittedName>
        <fullName evidence="1">Uncharacterized protein</fullName>
    </submittedName>
</protein>
<reference evidence="1" key="1">
    <citation type="journal article" date="2023" name="Science">
        <title>Genome structures resolve the early diversification of teleost fishes.</title>
        <authorList>
            <person name="Parey E."/>
            <person name="Louis A."/>
            <person name="Montfort J."/>
            <person name="Bouchez O."/>
            <person name="Roques C."/>
            <person name="Iampietro C."/>
            <person name="Lluch J."/>
            <person name="Castinel A."/>
            <person name="Donnadieu C."/>
            <person name="Desvignes T."/>
            <person name="Floi Bucao C."/>
            <person name="Jouanno E."/>
            <person name="Wen M."/>
            <person name="Mejri S."/>
            <person name="Dirks R."/>
            <person name="Jansen H."/>
            <person name="Henkel C."/>
            <person name="Chen W.J."/>
            <person name="Zahm M."/>
            <person name="Cabau C."/>
            <person name="Klopp C."/>
            <person name="Thompson A.W."/>
            <person name="Robinson-Rechavi M."/>
            <person name="Braasch I."/>
            <person name="Lecointre G."/>
            <person name="Bobe J."/>
            <person name="Postlethwait J.H."/>
            <person name="Berthelot C."/>
            <person name="Roest Crollius H."/>
            <person name="Guiguen Y."/>
        </authorList>
    </citation>
    <scope>NUCLEOTIDE SEQUENCE</scope>
    <source>
        <strain evidence="1">WJC10195</strain>
    </source>
</reference>
<dbReference type="AlphaFoldDB" id="A0A9Q1G022"/>
<organism evidence="1 2">
    <name type="scientific">Synaphobranchus kaupii</name>
    <name type="common">Kaup's arrowtooth eel</name>
    <dbReference type="NCBI Taxonomy" id="118154"/>
    <lineage>
        <taxon>Eukaryota</taxon>
        <taxon>Metazoa</taxon>
        <taxon>Chordata</taxon>
        <taxon>Craniata</taxon>
        <taxon>Vertebrata</taxon>
        <taxon>Euteleostomi</taxon>
        <taxon>Actinopterygii</taxon>
        <taxon>Neopterygii</taxon>
        <taxon>Teleostei</taxon>
        <taxon>Anguilliformes</taxon>
        <taxon>Synaphobranchidae</taxon>
        <taxon>Synaphobranchus</taxon>
    </lineage>
</organism>
<evidence type="ECO:0000313" key="1">
    <source>
        <dbReference type="EMBL" id="KAJ8370514.1"/>
    </source>
</evidence>
<evidence type="ECO:0000313" key="2">
    <source>
        <dbReference type="Proteomes" id="UP001152622"/>
    </source>
</evidence>
<comment type="caution">
    <text evidence="1">The sequence shown here is derived from an EMBL/GenBank/DDBJ whole genome shotgun (WGS) entry which is preliminary data.</text>
</comment>
<dbReference type="Proteomes" id="UP001152622">
    <property type="component" value="Chromosome 3"/>
</dbReference>
<accession>A0A9Q1G022</accession>
<gene>
    <name evidence="1" type="ORF">SKAU_G00105420</name>
</gene>